<proteinExistence type="predicted"/>
<feature type="compositionally biased region" description="Basic and acidic residues" evidence="1">
    <location>
        <begin position="130"/>
        <end position="143"/>
    </location>
</feature>
<name>A0A183DFG4_9BILA</name>
<evidence type="ECO:0000313" key="4">
    <source>
        <dbReference type="WBParaSite" id="GPUH_0000746401-mRNA-1"/>
    </source>
</evidence>
<evidence type="ECO:0000256" key="1">
    <source>
        <dbReference type="SAM" id="MobiDB-lite"/>
    </source>
</evidence>
<dbReference type="AlphaFoldDB" id="A0A183DFG4"/>
<feature type="region of interest" description="Disordered" evidence="1">
    <location>
        <begin position="1"/>
        <end position="26"/>
    </location>
</feature>
<evidence type="ECO:0000313" key="3">
    <source>
        <dbReference type="Proteomes" id="UP000271098"/>
    </source>
</evidence>
<accession>A0A183DFG4</accession>
<evidence type="ECO:0000313" key="2">
    <source>
        <dbReference type="EMBL" id="VDK58396.1"/>
    </source>
</evidence>
<reference evidence="2 3" key="2">
    <citation type="submission" date="2018-11" db="EMBL/GenBank/DDBJ databases">
        <authorList>
            <consortium name="Pathogen Informatics"/>
        </authorList>
    </citation>
    <scope>NUCLEOTIDE SEQUENCE [LARGE SCALE GENOMIC DNA]</scope>
</reference>
<feature type="region of interest" description="Disordered" evidence="1">
    <location>
        <begin position="130"/>
        <end position="168"/>
    </location>
</feature>
<dbReference type="WBParaSite" id="GPUH_0000746401-mRNA-1">
    <property type="protein sequence ID" value="GPUH_0000746401-mRNA-1"/>
    <property type="gene ID" value="GPUH_0000746401"/>
</dbReference>
<dbReference type="OrthoDB" id="437511at2759"/>
<dbReference type="EMBL" id="UYRT01019328">
    <property type="protein sequence ID" value="VDK58396.1"/>
    <property type="molecule type" value="Genomic_DNA"/>
</dbReference>
<feature type="compositionally biased region" description="Polar residues" evidence="1">
    <location>
        <begin position="150"/>
        <end position="159"/>
    </location>
</feature>
<protein>
    <submittedName>
        <fullName evidence="4">FYB1 protein</fullName>
    </submittedName>
</protein>
<keyword evidence="3" id="KW-1185">Reference proteome</keyword>
<dbReference type="Proteomes" id="UP000271098">
    <property type="component" value="Unassembled WGS sequence"/>
</dbReference>
<sequence>MILPPAEKPDITSRPQPFASAPGQKGVAFGAGSSAPIFRIISKSESKKGFQEVVGGTDVVPESEKSQKIAVWHSDKLPHYSGRKHETISAEVYVRSPPEAKPAVINVSTADSEKEKPRWVILKACESKPRKWNAEQPEKERKSLKVRIQSDATVSSGTSKLKPGYSEFDKSYENLGTKSSLKEKTHDFFFKVKKEMAEKTTETLLSEDSKLAKDLSSGLDARKCAQNGFREYRRSKTDLPVEGK</sequence>
<gene>
    <name evidence="2" type="ORF">GPUH_LOCUS7454</name>
</gene>
<organism evidence="4">
    <name type="scientific">Gongylonema pulchrum</name>
    <dbReference type="NCBI Taxonomy" id="637853"/>
    <lineage>
        <taxon>Eukaryota</taxon>
        <taxon>Metazoa</taxon>
        <taxon>Ecdysozoa</taxon>
        <taxon>Nematoda</taxon>
        <taxon>Chromadorea</taxon>
        <taxon>Rhabditida</taxon>
        <taxon>Spirurina</taxon>
        <taxon>Spiruromorpha</taxon>
        <taxon>Spiruroidea</taxon>
        <taxon>Gongylonematidae</taxon>
        <taxon>Gongylonema</taxon>
    </lineage>
</organism>
<reference evidence="4" key="1">
    <citation type="submission" date="2016-06" db="UniProtKB">
        <authorList>
            <consortium name="WormBaseParasite"/>
        </authorList>
    </citation>
    <scope>IDENTIFICATION</scope>
</reference>